<comment type="caution">
    <text evidence="2">The sequence shown here is derived from an EMBL/GenBank/DDBJ whole genome shotgun (WGS) entry which is preliminary data.</text>
</comment>
<evidence type="ECO:0000256" key="1">
    <source>
        <dbReference type="SAM" id="MobiDB-lite"/>
    </source>
</evidence>
<evidence type="ECO:0000313" key="2">
    <source>
        <dbReference type="EMBL" id="GAA3088995.1"/>
    </source>
</evidence>
<dbReference type="Proteomes" id="UP001501637">
    <property type="component" value="Unassembled WGS sequence"/>
</dbReference>
<keyword evidence="3" id="KW-1185">Reference proteome</keyword>
<gene>
    <name evidence="2" type="ORF">GCM10010449_11010</name>
</gene>
<name>A0ABP6M8L1_9ACTN</name>
<accession>A0ABP6M8L1</accession>
<feature type="compositionally biased region" description="Polar residues" evidence="1">
    <location>
        <begin position="51"/>
        <end position="60"/>
    </location>
</feature>
<evidence type="ECO:0000313" key="3">
    <source>
        <dbReference type="Proteomes" id="UP001501637"/>
    </source>
</evidence>
<feature type="region of interest" description="Disordered" evidence="1">
    <location>
        <begin position="50"/>
        <end position="69"/>
    </location>
</feature>
<sequence length="69" mass="7330">MIPIFRGIGRLSAGIEVRSWDTGELLGDGHDRSIPVPSIGFELSATYRAQGPSSTLSGRLSRSVGKRCG</sequence>
<proteinExistence type="predicted"/>
<protein>
    <submittedName>
        <fullName evidence="2">Uncharacterized protein</fullName>
    </submittedName>
</protein>
<reference evidence="3" key="1">
    <citation type="journal article" date="2019" name="Int. J. Syst. Evol. Microbiol.">
        <title>The Global Catalogue of Microorganisms (GCM) 10K type strain sequencing project: providing services to taxonomists for standard genome sequencing and annotation.</title>
        <authorList>
            <consortium name="The Broad Institute Genomics Platform"/>
            <consortium name="The Broad Institute Genome Sequencing Center for Infectious Disease"/>
            <person name="Wu L."/>
            <person name="Ma J."/>
        </authorList>
    </citation>
    <scope>NUCLEOTIDE SEQUENCE [LARGE SCALE GENOMIC DNA]</scope>
    <source>
        <strain evidence="3">JCM 9092</strain>
    </source>
</reference>
<dbReference type="EMBL" id="BAAAUG010000021">
    <property type="protein sequence ID" value="GAA3088995.1"/>
    <property type="molecule type" value="Genomic_DNA"/>
</dbReference>
<organism evidence="2 3">
    <name type="scientific">Streptomyces rectiviolaceus</name>
    <dbReference type="NCBI Taxonomy" id="332591"/>
    <lineage>
        <taxon>Bacteria</taxon>
        <taxon>Bacillati</taxon>
        <taxon>Actinomycetota</taxon>
        <taxon>Actinomycetes</taxon>
        <taxon>Kitasatosporales</taxon>
        <taxon>Streptomycetaceae</taxon>
        <taxon>Streptomyces</taxon>
    </lineage>
</organism>